<comment type="caution">
    <text evidence="2">The sequence shown here is derived from an EMBL/GenBank/DDBJ whole genome shotgun (WGS) entry which is preliminary data.</text>
</comment>
<dbReference type="RefSeq" id="WP_193904663.1">
    <property type="nucleotide sequence ID" value="NZ_JADEXG010000002.1"/>
</dbReference>
<feature type="compositionally biased region" description="Basic and acidic residues" evidence="1">
    <location>
        <begin position="11"/>
        <end position="20"/>
    </location>
</feature>
<dbReference type="GO" id="GO:0009297">
    <property type="term" value="P:pilus assembly"/>
    <property type="evidence" value="ECO:0007669"/>
    <property type="project" value="InterPro"/>
</dbReference>
<accession>A0A8J7A8N6</accession>
<proteinExistence type="predicted"/>
<evidence type="ECO:0000313" key="2">
    <source>
        <dbReference type="EMBL" id="MBE9076001.1"/>
    </source>
</evidence>
<dbReference type="Proteomes" id="UP000636505">
    <property type="component" value="Unassembled WGS sequence"/>
</dbReference>
<name>A0A8J7A8N6_9CYAN</name>
<dbReference type="InterPro" id="IPR000015">
    <property type="entry name" value="Fimb_usher"/>
</dbReference>
<feature type="region of interest" description="Disordered" evidence="1">
    <location>
        <begin position="1"/>
        <end position="143"/>
    </location>
</feature>
<sequence>MAPAPVQAERIPIEETHEIAHTAPEPEPIESAPGFSMAESPRVTAPAAPAFSPASADSTQAADLQARSGVWTPQPTMPAPQLYQSPSLASAQSPPSQATDAPEEEPASPAPASDEYPAASAIDPATDASPEHFPTAESANSPETDQVFEDVFGRPRNLTPQPVVVPLFIDQQQRGQVFLQLPGGNQADILIDGSDLLEATANLVRPDIQAQLSAAVDETGQINLRDIRQMGLEVNVDERRLELQMQVPAALRATHVLDVNSRDLPMGYDTALRPSRTSAYVNVRGGQAVVWSGDASETGRQPVLLNFDGALNIGGWVLEGQVDFTEGNSSAWQLGNFSLVHDDISQAVRYRIGDLSVPTRGYQSSIPMGGITVARNFSLQPFRVTRPISRFEFFLEREATVEVFVNGRLVQTLQLEAGPQDVRNLPLNAGINGVQLVITDSVGQVQRLDFATGVSSDLLASGVQQFAYSLGLPSEQSGFERQYDASKTVLTLSHRIGITDQLTLGGYFQGNLERQLLGVEGTWATSFGNWTWDAAFSRDSSFGNDFAMRVFYDLLQGGVSGDNQKSLRIGLEYRGEDFVSLGEEDPSNPNSLDLTASYSQLIFGNMRATLSSRYQMTRNNTANAYDLGLSITQPLRQGFNLSLNGSYGVDTDGEPIQRISVGLTSSLPGQRQRITSTTTLDPSGRTTSRMNWNYSSPRALNSISNTLSLSLNANDIGVTNQTRYQGYRALLNLDHRITPGHSRETSSRLTWGTALVFADGIFGWSRPIDNSFAIVTRQGTAEGRLVRVNPSQTGDQGRANGSGPAVLPIQPYTLTTLSLDAPDLPVGYDLGASSYTLLPSYRSGTVIAAGTEATVFIRGVLVGVEGHPVSLQRGVVESLSDPDWPDVELFTNRVGRFALFGFKPGSYSVRMIGLENGITEFVIPEQASGLYEVGTLRLPVAVKAAPSRFLLD</sequence>
<dbReference type="PANTHER" id="PTHR30451:SF5">
    <property type="entry name" value="SLR0019 PROTEIN"/>
    <property type="match status" value="1"/>
</dbReference>
<dbReference type="InterPro" id="IPR042186">
    <property type="entry name" value="FimD_plug_dom"/>
</dbReference>
<protein>
    <submittedName>
        <fullName evidence="2">Fimbria/pilus outer membrane usher protein</fullName>
    </submittedName>
</protein>
<feature type="compositionally biased region" description="Low complexity" evidence="1">
    <location>
        <begin position="110"/>
        <end position="121"/>
    </location>
</feature>
<dbReference type="PANTHER" id="PTHR30451">
    <property type="entry name" value="OUTER MEMBRANE USHER PROTEIN"/>
    <property type="match status" value="1"/>
</dbReference>
<feature type="compositionally biased region" description="Low complexity" evidence="1">
    <location>
        <begin position="45"/>
        <end position="58"/>
    </location>
</feature>
<organism evidence="2 3">
    <name type="scientific">Vasconcelosia minhoensis LEGE 07310</name>
    <dbReference type="NCBI Taxonomy" id="915328"/>
    <lineage>
        <taxon>Bacteria</taxon>
        <taxon>Bacillati</taxon>
        <taxon>Cyanobacteriota</taxon>
        <taxon>Cyanophyceae</taxon>
        <taxon>Nodosilineales</taxon>
        <taxon>Cymatolegaceae</taxon>
        <taxon>Vasconcelosia</taxon>
        <taxon>Vasconcelosia minhoensis</taxon>
    </lineage>
</organism>
<dbReference type="EMBL" id="JADEXG010000002">
    <property type="protein sequence ID" value="MBE9076001.1"/>
    <property type="molecule type" value="Genomic_DNA"/>
</dbReference>
<gene>
    <name evidence="2" type="ORF">IQ241_01600</name>
</gene>
<dbReference type="AlphaFoldDB" id="A0A8J7A8N6"/>
<dbReference type="GO" id="GO:0016020">
    <property type="term" value="C:membrane"/>
    <property type="evidence" value="ECO:0007669"/>
    <property type="project" value="InterPro"/>
</dbReference>
<feature type="compositionally biased region" description="Low complexity" evidence="1">
    <location>
        <begin position="84"/>
        <end position="98"/>
    </location>
</feature>
<dbReference type="GO" id="GO:0015473">
    <property type="term" value="F:fimbrial usher porin activity"/>
    <property type="evidence" value="ECO:0007669"/>
    <property type="project" value="InterPro"/>
</dbReference>
<reference evidence="2" key="1">
    <citation type="submission" date="2020-10" db="EMBL/GenBank/DDBJ databases">
        <authorList>
            <person name="Castelo-Branco R."/>
            <person name="Eusebio N."/>
            <person name="Adriana R."/>
            <person name="Vieira A."/>
            <person name="Brugerolle De Fraissinette N."/>
            <person name="Rezende De Castro R."/>
            <person name="Schneider M.P."/>
            <person name="Vasconcelos V."/>
            <person name="Leao P.N."/>
        </authorList>
    </citation>
    <scope>NUCLEOTIDE SEQUENCE</scope>
    <source>
        <strain evidence="2">LEGE 07310</strain>
    </source>
</reference>
<evidence type="ECO:0000313" key="3">
    <source>
        <dbReference type="Proteomes" id="UP000636505"/>
    </source>
</evidence>
<keyword evidence="3" id="KW-1185">Reference proteome</keyword>
<evidence type="ECO:0000256" key="1">
    <source>
        <dbReference type="SAM" id="MobiDB-lite"/>
    </source>
</evidence>
<dbReference type="Gene3D" id="2.60.40.3110">
    <property type="match status" value="1"/>
</dbReference>
<dbReference type="Pfam" id="PF00577">
    <property type="entry name" value="Usher"/>
    <property type="match status" value="1"/>
</dbReference>
<dbReference type="Gene3D" id="2.60.40.2610">
    <property type="entry name" value="Outer membrane usher protein FimD, plug domain"/>
    <property type="match status" value="1"/>
</dbReference>